<organismHost>
    <name type="scientific">Ovis aries</name>
    <name type="common">Sheep</name>
    <dbReference type="NCBI Taxonomy" id="9940"/>
</organismHost>
<feature type="region of interest" description="Disordered" evidence="1">
    <location>
        <begin position="1"/>
        <end position="32"/>
    </location>
</feature>
<protein>
    <submittedName>
        <fullName evidence="2">PP157</fullName>
    </submittedName>
</protein>
<reference evidence="2 3" key="1">
    <citation type="submission" date="2010-04" db="EMBL/GenBank/DDBJ databases">
        <title>Novel immune-modulators identified by a rapid, functional screen of the Parapox virus genome.</title>
        <authorList>
            <person name="McGuire M.J."/>
            <person name="Sykes K.F."/>
            <person name="Johnston S.A."/>
        </authorList>
    </citation>
    <scope>NUCLEOTIDE SEQUENCE [LARGE SCALE GENOMIC DNA]</scope>
    <source>
        <strain evidence="2">D1701</strain>
    </source>
</reference>
<organismHost>
    <name type="scientific">Homo sapiens</name>
    <name type="common">Human</name>
    <dbReference type="NCBI Taxonomy" id="9606"/>
</organismHost>
<name>F1AWY0_ORFV</name>
<organism evidence="2 3">
    <name type="scientific">Orf virus</name>
    <name type="common">ORFV</name>
    <dbReference type="NCBI Taxonomy" id="10258"/>
    <lineage>
        <taxon>Viruses</taxon>
        <taxon>Varidnaviria</taxon>
        <taxon>Bamfordvirae</taxon>
        <taxon>Nucleocytoviricota</taxon>
        <taxon>Pokkesviricetes</taxon>
        <taxon>Chitovirales</taxon>
        <taxon>Poxviridae</taxon>
        <taxon>Chordopoxvirinae</taxon>
        <taxon>Parapoxvirus</taxon>
        <taxon>Parapoxvirus orf</taxon>
    </lineage>
</organism>
<proteinExistence type="predicted"/>
<accession>F1AWY0</accession>
<evidence type="ECO:0000256" key="1">
    <source>
        <dbReference type="SAM" id="MobiDB-lite"/>
    </source>
</evidence>
<evidence type="ECO:0000313" key="3">
    <source>
        <dbReference type="Proteomes" id="UP000103309"/>
    </source>
</evidence>
<organismHost>
    <name type="scientific">Capra hircus</name>
    <name type="common">Goat</name>
    <dbReference type="NCBI Taxonomy" id="9925"/>
</organismHost>
<sequence>MSCATKNQDTFRKSDMKTSGGASLRSLATRHSSISERWRSGIFAERATISSMLTTDMGPSARVHASGWAMSATASARTT</sequence>
<dbReference type="EMBL" id="HM133903">
    <property type="protein sequence ID" value="ADY76925.1"/>
    <property type="molecule type" value="Genomic_DNA"/>
</dbReference>
<dbReference type="Proteomes" id="UP000103309">
    <property type="component" value="Segment"/>
</dbReference>
<evidence type="ECO:0000313" key="2">
    <source>
        <dbReference type="EMBL" id="ADY76925.1"/>
    </source>
</evidence>